<dbReference type="OrthoDB" id="1164858at2"/>
<protein>
    <submittedName>
        <fullName evidence="2">Uncharacterized protein</fullName>
    </submittedName>
</protein>
<organism evidence="2 3">
    <name type="scientific">Flavobacterium kingsejongi</name>
    <dbReference type="NCBI Taxonomy" id="1678728"/>
    <lineage>
        <taxon>Bacteria</taxon>
        <taxon>Pseudomonadati</taxon>
        <taxon>Bacteroidota</taxon>
        <taxon>Flavobacteriia</taxon>
        <taxon>Flavobacteriales</taxon>
        <taxon>Flavobacteriaceae</taxon>
        <taxon>Flavobacterium</taxon>
    </lineage>
</organism>
<accession>A0A2S1LQ85</accession>
<keyword evidence="3" id="KW-1185">Reference proteome</keyword>
<sequence length="280" mass="31868">MFKRIIVLLLCLFSVQAFCQSELEGIKKEVKNLQGTLAVGNYWDYIYTSDQQNNGEGTVLHDPKVDVLNLYRVTLMIDRFGYPTMAAYNYPINMVPWLVWTHCPATALKQYTFPIILKGKELGQLPEGFFPNYFVGGFLLNAYGQDMEFDQSFGEGTASIIATALQHFEKTAGKIDSQKVAAKATAYLVESQLSIQKELGQWRMVQLDNTTYFKIVQLQNNNWYLSIKGEHTEPVLHRVLPDLKRMQFKPSEGFGLFYFEITGAKLQLCNAQGKVIKTSL</sequence>
<dbReference type="RefSeq" id="WP_108737453.1">
    <property type="nucleotide sequence ID" value="NZ_CP020919.1"/>
</dbReference>
<evidence type="ECO:0000256" key="1">
    <source>
        <dbReference type="SAM" id="SignalP"/>
    </source>
</evidence>
<evidence type="ECO:0000313" key="2">
    <source>
        <dbReference type="EMBL" id="AWG25904.1"/>
    </source>
</evidence>
<dbReference type="EMBL" id="CP020919">
    <property type="protein sequence ID" value="AWG25904.1"/>
    <property type="molecule type" value="Genomic_DNA"/>
</dbReference>
<name>A0A2S1LQ85_9FLAO</name>
<reference evidence="2 3" key="1">
    <citation type="submission" date="2017-04" db="EMBL/GenBank/DDBJ databases">
        <title>Complete genome sequence of Flavobacterium kingsejong AJ004.</title>
        <authorList>
            <person name="Lee P.C."/>
        </authorList>
    </citation>
    <scope>NUCLEOTIDE SEQUENCE [LARGE SCALE GENOMIC DNA]</scope>
    <source>
        <strain evidence="2 3">AJ004</strain>
    </source>
</reference>
<dbReference type="AlphaFoldDB" id="A0A2S1LQ85"/>
<dbReference type="KEGG" id="fki:FK004_12065"/>
<evidence type="ECO:0000313" key="3">
    <source>
        <dbReference type="Proteomes" id="UP000244677"/>
    </source>
</evidence>
<dbReference type="Proteomes" id="UP000244677">
    <property type="component" value="Chromosome"/>
</dbReference>
<gene>
    <name evidence="2" type="ORF">FK004_12065</name>
</gene>
<feature type="signal peptide" evidence="1">
    <location>
        <begin position="1"/>
        <end position="19"/>
    </location>
</feature>
<keyword evidence="1" id="KW-0732">Signal</keyword>
<feature type="chain" id="PRO_5015422239" evidence="1">
    <location>
        <begin position="20"/>
        <end position="280"/>
    </location>
</feature>
<proteinExistence type="predicted"/>